<dbReference type="AlphaFoldDB" id="A0A1Y3UC38"/>
<evidence type="ECO:0000256" key="1">
    <source>
        <dbReference type="SAM" id="Coils"/>
    </source>
</evidence>
<keyword evidence="2" id="KW-0732">Signal</keyword>
<evidence type="ECO:0008006" key="5">
    <source>
        <dbReference type="Google" id="ProtNLM"/>
    </source>
</evidence>
<evidence type="ECO:0000313" key="4">
    <source>
        <dbReference type="Proteomes" id="UP000195455"/>
    </source>
</evidence>
<dbReference type="Gene3D" id="1.20.1600.10">
    <property type="entry name" value="Outer membrane efflux proteins (OEP)"/>
    <property type="match status" value="2"/>
</dbReference>
<dbReference type="SUPFAM" id="SSF56954">
    <property type="entry name" value="Outer membrane efflux proteins (OEP)"/>
    <property type="match status" value="1"/>
</dbReference>
<reference evidence="4" key="1">
    <citation type="submission" date="2017-04" db="EMBL/GenBank/DDBJ databases">
        <title>Function of individual gut microbiota members based on whole genome sequencing of pure cultures obtained from chicken caecum.</title>
        <authorList>
            <person name="Medvecky M."/>
            <person name="Cejkova D."/>
            <person name="Polansky O."/>
            <person name="Karasova D."/>
            <person name="Kubasova T."/>
            <person name="Cizek A."/>
            <person name="Rychlik I."/>
        </authorList>
    </citation>
    <scope>NUCLEOTIDE SEQUENCE [LARGE SCALE GENOMIC DNA]</scope>
    <source>
        <strain evidence="4">An75</strain>
    </source>
</reference>
<dbReference type="RefSeq" id="WP_087988387.1">
    <property type="nucleotide sequence ID" value="NZ_NFHM01000001.1"/>
</dbReference>
<feature type="chain" id="PRO_5013209240" description="Transporter" evidence="2">
    <location>
        <begin position="28"/>
        <end position="400"/>
    </location>
</feature>
<keyword evidence="1" id="KW-0175">Coiled coil</keyword>
<dbReference type="GO" id="GO:0015562">
    <property type="term" value="F:efflux transmembrane transporter activity"/>
    <property type="evidence" value="ECO:0007669"/>
    <property type="project" value="InterPro"/>
</dbReference>
<dbReference type="EMBL" id="NFHM01000001">
    <property type="protein sequence ID" value="OUN45645.1"/>
    <property type="molecule type" value="Genomic_DNA"/>
</dbReference>
<organism evidence="3 4">
    <name type="scientific">Anaerotignum lactatifermentans</name>
    <dbReference type="NCBI Taxonomy" id="160404"/>
    <lineage>
        <taxon>Bacteria</taxon>
        <taxon>Bacillati</taxon>
        <taxon>Bacillota</taxon>
        <taxon>Clostridia</taxon>
        <taxon>Lachnospirales</taxon>
        <taxon>Anaerotignaceae</taxon>
        <taxon>Anaerotignum</taxon>
    </lineage>
</organism>
<sequence>MKKYFAKGKTVAATAMAALLVSTTAFAAEQPKESIPATKILTIEEAQALEAQKEKELTYEEAVELATKNSSDLRSVAETADYLQDLKEDIWDITGSFSVPTVSYQQWVDDDIYAIYSSIQNISSSMTKNRYSEELTKISLEATVKNYYTSIFSDQSSLELAKKDMAVKKTLWEQGQRKNQLGLLSDYDLNILRSDYEQAQYNVTKLEMTLEQEYLSFYNFIGEDREKDYTLVYDVEYAPYELPQPMTQYINNKMNTDYTIKLQEQAVEDAEFNKNYMSMSSTNATSANNKHSYEEAKRSLKTAKDSKELAIQNAYNSILSLESQYDSAVTTLEQAEAAQRAAEVNYKAGNTTAITLDQAALAVEQAQNAVTQLEYAHDMQIYQFENTELLSSGTTGKTSA</sequence>
<proteinExistence type="predicted"/>
<feature type="coiled-coil region" evidence="1">
    <location>
        <begin position="293"/>
        <end position="376"/>
    </location>
</feature>
<evidence type="ECO:0000256" key="2">
    <source>
        <dbReference type="SAM" id="SignalP"/>
    </source>
</evidence>
<comment type="caution">
    <text evidence="3">The sequence shown here is derived from an EMBL/GenBank/DDBJ whole genome shotgun (WGS) entry which is preliminary data.</text>
</comment>
<name>A0A1Y3UC38_9FIRM</name>
<feature type="signal peptide" evidence="2">
    <location>
        <begin position="1"/>
        <end position="27"/>
    </location>
</feature>
<dbReference type="Proteomes" id="UP000195455">
    <property type="component" value="Unassembled WGS sequence"/>
</dbReference>
<gene>
    <name evidence="3" type="ORF">B5G26_01065</name>
</gene>
<evidence type="ECO:0000313" key="3">
    <source>
        <dbReference type="EMBL" id="OUN45645.1"/>
    </source>
</evidence>
<protein>
    <recommendedName>
        <fullName evidence="5">Transporter</fullName>
    </recommendedName>
</protein>
<accession>A0A1Y3UC38</accession>